<dbReference type="Proteomes" id="UP000324897">
    <property type="component" value="Unassembled WGS sequence"/>
</dbReference>
<organism evidence="2 3">
    <name type="scientific">Eragrostis curvula</name>
    <name type="common">weeping love grass</name>
    <dbReference type="NCBI Taxonomy" id="38414"/>
    <lineage>
        <taxon>Eukaryota</taxon>
        <taxon>Viridiplantae</taxon>
        <taxon>Streptophyta</taxon>
        <taxon>Embryophyta</taxon>
        <taxon>Tracheophyta</taxon>
        <taxon>Spermatophyta</taxon>
        <taxon>Magnoliopsida</taxon>
        <taxon>Liliopsida</taxon>
        <taxon>Poales</taxon>
        <taxon>Poaceae</taxon>
        <taxon>PACMAD clade</taxon>
        <taxon>Chloridoideae</taxon>
        <taxon>Eragrostideae</taxon>
        <taxon>Eragrostidinae</taxon>
        <taxon>Eragrostis</taxon>
    </lineage>
</organism>
<dbReference type="PANTHER" id="PTHR35831:SF2">
    <property type="entry name" value="OS01G0642200 PROTEIN"/>
    <property type="match status" value="1"/>
</dbReference>
<dbReference type="OrthoDB" id="685317at2759"/>
<evidence type="ECO:0000256" key="1">
    <source>
        <dbReference type="SAM" id="MobiDB-lite"/>
    </source>
</evidence>
<dbReference type="PANTHER" id="PTHR35831">
    <property type="entry name" value="OS01G0642200 PROTEIN"/>
    <property type="match status" value="1"/>
</dbReference>
<dbReference type="Gramene" id="TVU01157">
    <property type="protein sequence ID" value="TVU01157"/>
    <property type="gene ID" value="EJB05_53404"/>
</dbReference>
<feature type="region of interest" description="Disordered" evidence="1">
    <location>
        <begin position="62"/>
        <end position="105"/>
    </location>
</feature>
<evidence type="ECO:0000313" key="3">
    <source>
        <dbReference type="Proteomes" id="UP000324897"/>
    </source>
</evidence>
<name>A0A5J9SQF4_9POAL</name>
<gene>
    <name evidence="2" type="ORF">EJB05_53404</name>
</gene>
<protein>
    <submittedName>
        <fullName evidence="2">Uncharacterized protein</fullName>
    </submittedName>
</protein>
<evidence type="ECO:0000313" key="2">
    <source>
        <dbReference type="EMBL" id="TVU01157.1"/>
    </source>
</evidence>
<proteinExistence type="predicted"/>
<feature type="non-terminal residue" evidence="2">
    <location>
        <position position="1"/>
    </location>
</feature>
<dbReference type="EMBL" id="RWGY01000482">
    <property type="protein sequence ID" value="TVU01157.1"/>
    <property type="molecule type" value="Genomic_DNA"/>
</dbReference>
<dbReference type="AlphaFoldDB" id="A0A5J9SQF4"/>
<comment type="caution">
    <text evidence="2">The sequence shown here is derived from an EMBL/GenBank/DDBJ whole genome shotgun (WGS) entry which is preliminary data.</text>
</comment>
<sequence length="105" mass="11347">MESRNGIIVLNRFQSELHIRTAYKYPVRGVPNSSGLSSKQVKHQAVLEQSSIRTMASLKAVKPAGQAGQAKEPAPKLSETVTKPSAAKGGVKKAEQKPREPKKKA</sequence>
<keyword evidence="3" id="KW-1185">Reference proteome</keyword>
<reference evidence="2 3" key="1">
    <citation type="journal article" date="2019" name="Sci. Rep.">
        <title>A high-quality genome of Eragrostis curvula grass provides insights into Poaceae evolution and supports new strategies to enhance forage quality.</title>
        <authorList>
            <person name="Carballo J."/>
            <person name="Santos B.A.C.M."/>
            <person name="Zappacosta D."/>
            <person name="Garbus I."/>
            <person name="Selva J.P."/>
            <person name="Gallo C.A."/>
            <person name="Diaz A."/>
            <person name="Albertini E."/>
            <person name="Caccamo M."/>
            <person name="Echenique V."/>
        </authorList>
    </citation>
    <scope>NUCLEOTIDE SEQUENCE [LARGE SCALE GENOMIC DNA]</scope>
    <source>
        <strain evidence="3">cv. Victoria</strain>
        <tissue evidence="2">Leaf</tissue>
    </source>
</reference>
<accession>A0A5J9SQF4</accession>